<evidence type="ECO:0000256" key="1">
    <source>
        <dbReference type="SAM" id="MobiDB-lite"/>
    </source>
</evidence>
<feature type="region of interest" description="Disordered" evidence="1">
    <location>
        <begin position="51"/>
        <end position="139"/>
    </location>
</feature>
<evidence type="ECO:0000313" key="3">
    <source>
        <dbReference type="Proteomes" id="UP000284403"/>
    </source>
</evidence>
<dbReference type="EMBL" id="MKKU01000150">
    <property type="protein sequence ID" value="RNF21721.1"/>
    <property type="molecule type" value="Genomic_DNA"/>
</dbReference>
<dbReference type="RefSeq" id="XP_029229631.1">
    <property type="nucleotide sequence ID" value="XM_029370420.1"/>
</dbReference>
<dbReference type="Proteomes" id="UP000284403">
    <property type="component" value="Unassembled WGS sequence"/>
</dbReference>
<gene>
    <name evidence="2" type="ORF">Tco025E_03502</name>
</gene>
<dbReference type="OrthoDB" id="10603940at2759"/>
<proteinExistence type="predicted"/>
<organism evidence="2 3">
    <name type="scientific">Trypanosoma conorhini</name>
    <dbReference type="NCBI Taxonomy" id="83891"/>
    <lineage>
        <taxon>Eukaryota</taxon>
        <taxon>Discoba</taxon>
        <taxon>Euglenozoa</taxon>
        <taxon>Kinetoplastea</taxon>
        <taxon>Metakinetoplastina</taxon>
        <taxon>Trypanosomatida</taxon>
        <taxon>Trypanosomatidae</taxon>
        <taxon>Trypanosoma</taxon>
    </lineage>
</organism>
<comment type="caution">
    <text evidence="2">The sequence shown here is derived from an EMBL/GenBank/DDBJ whole genome shotgun (WGS) entry which is preliminary data.</text>
</comment>
<reference evidence="2 3" key="1">
    <citation type="journal article" date="2018" name="BMC Genomics">
        <title>Genomic comparison of Trypanosoma conorhini and Trypanosoma rangeli to Trypanosoma cruzi strains of high and low virulence.</title>
        <authorList>
            <person name="Bradwell K.R."/>
            <person name="Koparde V.N."/>
            <person name="Matveyev A.V."/>
            <person name="Serrano M.G."/>
            <person name="Alves J.M."/>
            <person name="Parikh H."/>
            <person name="Huang B."/>
            <person name="Lee V."/>
            <person name="Espinosa-Alvarez O."/>
            <person name="Ortiz P.A."/>
            <person name="Costa-Martins A.G."/>
            <person name="Teixeira M.M."/>
            <person name="Buck G.A."/>
        </authorList>
    </citation>
    <scope>NUCLEOTIDE SEQUENCE [LARGE SCALE GENOMIC DNA]</scope>
    <source>
        <strain evidence="2 3">025E</strain>
    </source>
</reference>
<feature type="compositionally biased region" description="Polar residues" evidence="1">
    <location>
        <begin position="65"/>
        <end position="87"/>
    </location>
</feature>
<keyword evidence="3" id="KW-1185">Reference proteome</keyword>
<accession>A0A422PVF2</accession>
<feature type="compositionally biased region" description="Low complexity" evidence="1">
    <location>
        <begin position="88"/>
        <end position="123"/>
    </location>
</feature>
<name>A0A422PVF2_9TRYP</name>
<dbReference type="GeneID" id="40317113"/>
<protein>
    <submittedName>
        <fullName evidence="2">Uncharacterized protein</fullName>
    </submittedName>
</protein>
<dbReference type="AlphaFoldDB" id="A0A422PVF2"/>
<evidence type="ECO:0000313" key="2">
    <source>
        <dbReference type="EMBL" id="RNF21721.1"/>
    </source>
</evidence>
<sequence length="139" mass="13697">MRERTARSSRAAAKPISASGVRFLALGTAARNSRAVSDVAFASSQCGRLVANTTGSAPAPPPNAATKSACSSANSENATNTRTSSCDATCRATAATSPAARPATNTSPASGRCPATASPPASSFADRSGAGTHSRAQGL</sequence>